<comment type="similarity">
    <text evidence="4 13">Belongs to the glycosyltransferase 31 family.</text>
</comment>
<keyword evidence="8" id="KW-0735">Signal-anchor</keyword>
<evidence type="ECO:0000256" key="13">
    <source>
        <dbReference type="RuleBase" id="RU363063"/>
    </source>
</evidence>
<keyword evidence="16" id="KW-1185">Reference proteome</keyword>
<sequence>MKAMQLTTDNHIRHIPVINEKACWGWFPLEMWFVRLQSPIPNGKPEAKKEVNETKKEDKPGAASKKEFLGTLFGPYHNNRVVNEELWTGAKTYGDIQLMPFVDYSSLISWKTIVICIFMTEVISAKYLTKIDDDAFVRVDEVLASLNRVNMSHGLLYGLINPDSQPHQNPDSKSKLGRRVKSH</sequence>
<evidence type="ECO:0000256" key="10">
    <source>
        <dbReference type="ARBA" id="ARBA00023034"/>
    </source>
</evidence>
<reference evidence="15" key="2">
    <citation type="submission" date="2022-01" db="EMBL/GenBank/DDBJ databases">
        <authorList>
            <person name="Yamashiro T."/>
            <person name="Shiraishi A."/>
            <person name="Satake H."/>
            <person name="Nakayama K."/>
        </authorList>
    </citation>
    <scope>NUCLEOTIDE SEQUENCE</scope>
</reference>
<evidence type="ECO:0000256" key="5">
    <source>
        <dbReference type="ARBA" id="ARBA00022676"/>
    </source>
</evidence>
<evidence type="ECO:0000256" key="4">
    <source>
        <dbReference type="ARBA" id="ARBA00008661"/>
    </source>
</evidence>
<name>A0ABQ5CQ75_9ASTR</name>
<reference evidence="15" key="1">
    <citation type="journal article" date="2022" name="Int. J. Mol. Sci.">
        <title>Draft Genome of Tanacetum Coccineum: Genomic Comparison of Closely Related Tanacetum-Family Plants.</title>
        <authorList>
            <person name="Yamashiro T."/>
            <person name="Shiraishi A."/>
            <person name="Nakayama K."/>
            <person name="Satake H."/>
        </authorList>
    </citation>
    <scope>NUCLEOTIDE SEQUENCE</scope>
</reference>
<evidence type="ECO:0000256" key="6">
    <source>
        <dbReference type="ARBA" id="ARBA00022679"/>
    </source>
</evidence>
<dbReference type="Proteomes" id="UP001151760">
    <property type="component" value="Unassembled WGS sequence"/>
</dbReference>
<organism evidence="15 16">
    <name type="scientific">Tanacetum coccineum</name>
    <dbReference type="NCBI Taxonomy" id="301880"/>
    <lineage>
        <taxon>Eukaryota</taxon>
        <taxon>Viridiplantae</taxon>
        <taxon>Streptophyta</taxon>
        <taxon>Embryophyta</taxon>
        <taxon>Tracheophyta</taxon>
        <taxon>Spermatophyta</taxon>
        <taxon>Magnoliopsida</taxon>
        <taxon>eudicotyledons</taxon>
        <taxon>Gunneridae</taxon>
        <taxon>Pentapetalae</taxon>
        <taxon>asterids</taxon>
        <taxon>campanulids</taxon>
        <taxon>Asterales</taxon>
        <taxon>Asteraceae</taxon>
        <taxon>Asteroideae</taxon>
        <taxon>Anthemideae</taxon>
        <taxon>Anthemidinae</taxon>
        <taxon>Tanacetum</taxon>
    </lineage>
</organism>
<evidence type="ECO:0000256" key="7">
    <source>
        <dbReference type="ARBA" id="ARBA00022692"/>
    </source>
</evidence>
<keyword evidence="12 13" id="KW-0464">Manganese</keyword>
<evidence type="ECO:0000313" key="15">
    <source>
        <dbReference type="EMBL" id="GJT29048.1"/>
    </source>
</evidence>
<keyword evidence="7" id="KW-0812">Transmembrane</keyword>
<keyword evidence="11" id="KW-0472">Membrane</keyword>
<dbReference type="Pfam" id="PF01762">
    <property type="entry name" value="Galactosyl_T"/>
    <property type="match status" value="1"/>
</dbReference>
<dbReference type="EMBL" id="BQNB010014511">
    <property type="protein sequence ID" value="GJT29048.1"/>
    <property type="molecule type" value="Genomic_DNA"/>
</dbReference>
<accession>A0ABQ5CQ75</accession>
<dbReference type="EC" id="2.4.1.-" evidence="13"/>
<evidence type="ECO:0000256" key="1">
    <source>
        <dbReference type="ARBA" id="ARBA00001936"/>
    </source>
</evidence>
<comment type="pathway">
    <text evidence="3">Protein modification; protein glycosylation.</text>
</comment>
<keyword evidence="10 13" id="KW-0333">Golgi apparatus</keyword>
<evidence type="ECO:0000256" key="11">
    <source>
        <dbReference type="ARBA" id="ARBA00023136"/>
    </source>
</evidence>
<dbReference type="PANTHER" id="PTHR11214">
    <property type="entry name" value="BETA-1,3-N-ACETYLGLUCOSAMINYLTRANSFERASE"/>
    <property type="match status" value="1"/>
</dbReference>
<feature type="region of interest" description="Disordered" evidence="14">
    <location>
        <begin position="161"/>
        <end position="183"/>
    </location>
</feature>
<comment type="cofactor">
    <cofactor evidence="1 13">
        <name>Mn(2+)</name>
        <dbReference type="ChEBI" id="CHEBI:29035"/>
    </cofactor>
</comment>
<evidence type="ECO:0000256" key="12">
    <source>
        <dbReference type="ARBA" id="ARBA00023211"/>
    </source>
</evidence>
<evidence type="ECO:0000256" key="2">
    <source>
        <dbReference type="ARBA" id="ARBA00004323"/>
    </source>
</evidence>
<evidence type="ECO:0000256" key="14">
    <source>
        <dbReference type="SAM" id="MobiDB-lite"/>
    </source>
</evidence>
<evidence type="ECO:0000256" key="8">
    <source>
        <dbReference type="ARBA" id="ARBA00022968"/>
    </source>
</evidence>
<comment type="subcellular location">
    <subcellularLocation>
        <location evidence="2 13">Golgi apparatus membrane</location>
        <topology evidence="2 13">Single-pass type II membrane protein</topology>
    </subcellularLocation>
</comment>
<dbReference type="InterPro" id="IPR002659">
    <property type="entry name" value="Glyco_trans_31"/>
</dbReference>
<keyword evidence="6" id="KW-0808">Transferase</keyword>
<evidence type="ECO:0000313" key="16">
    <source>
        <dbReference type="Proteomes" id="UP001151760"/>
    </source>
</evidence>
<dbReference type="PANTHER" id="PTHR11214:SF263">
    <property type="entry name" value="BETA-1,3-GALACTOSYLTRANSFERASE GALT1-LIKE"/>
    <property type="match status" value="1"/>
</dbReference>
<feature type="compositionally biased region" description="Polar residues" evidence="14">
    <location>
        <begin position="162"/>
        <end position="171"/>
    </location>
</feature>
<evidence type="ECO:0000256" key="9">
    <source>
        <dbReference type="ARBA" id="ARBA00022989"/>
    </source>
</evidence>
<protein>
    <recommendedName>
        <fullName evidence="13">Hexosyltransferase</fullName>
        <ecNumber evidence="13">2.4.1.-</ecNumber>
    </recommendedName>
</protein>
<gene>
    <name evidence="15" type="ORF">Tco_0909323</name>
</gene>
<evidence type="ECO:0000256" key="3">
    <source>
        <dbReference type="ARBA" id="ARBA00004922"/>
    </source>
</evidence>
<comment type="caution">
    <text evidence="15">The sequence shown here is derived from an EMBL/GenBank/DDBJ whole genome shotgun (WGS) entry which is preliminary data.</text>
</comment>
<proteinExistence type="inferred from homology"/>
<keyword evidence="5 13" id="KW-0328">Glycosyltransferase</keyword>
<keyword evidence="9" id="KW-1133">Transmembrane helix</keyword>